<reference evidence="1" key="1">
    <citation type="journal article" date="2014" name="Front. Microbiol.">
        <title>High frequency of phylogenetically diverse reductive dehalogenase-homologous genes in deep subseafloor sedimentary metagenomes.</title>
        <authorList>
            <person name="Kawai M."/>
            <person name="Futagami T."/>
            <person name="Toyoda A."/>
            <person name="Takaki Y."/>
            <person name="Nishi S."/>
            <person name="Hori S."/>
            <person name="Arai W."/>
            <person name="Tsubouchi T."/>
            <person name="Morono Y."/>
            <person name="Uchiyama I."/>
            <person name="Ito T."/>
            <person name="Fujiyama A."/>
            <person name="Inagaki F."/>
            <person name="Takami H."/>
        </authorList>
    </citation>
    <scope>NUCLEOTIDE SEQUENCE</scope>
    <source>
        <strain evidence="1">Expedition CK06-06</strain>
    </source>
</reference>
<sequence length="53" mass="6303">KLIVWHKTEKAKYKVLAIDWNSATIELIKLEGENPDAFELNNNNHNFYKLKFI</sequence>
<protein>
    <submittedName>
        <fullName evidence="1">Uncharacterized protein</fullName>
    </submittedName>
</protein>
<evidence type="ECO:0000313" key="1">
    <source>
        <dbReference type="EMBL" id="GAH98634.1"/>
    </source>
</evidence>
<name>X1L888_9ZZZZ</name>
<accession>X1L888</accession>
<proteinExistence type="predicted"/>
<organism evidence="1">
    <name type="scientific">marine sediment metagenome</name>
    <dbReference type="NCBI Taxonomy" id="412755"/>
    <lineage>
        <taxon>unclassified sequences</taxon>
        <taxon>metagenomes</taxon>
        <taxon>ecological metagenomes</taxon>
    </lineage>
</organism>
<dbReference type="AlphaFoldDB" id="X1L888"/>
<gene>
    <name evidence="1" type="ORF">S03H2_70997</name>
</gene>
<feature type="non-terminal residue" evidence="1">
    <location>
        <position position="1"/>
    </location>
</feature>
<comment type="caution">
    <text evidence="1">The sequence shown here is derived from an EMBL/GenBank/DDBJ whole genome shotgun (WGS) entry which is preliminary data.</text>
</comment>
<dbReference type="EMBL" id="BARU01047357">
    <property type="protein sequence ID" value="GAH98634.1"/>
    <property type="molecule type" value="Genomic_DNA"/>
</dbReference>